<sequence>MKTIGRQLAAFSLLALLLLTSCGQQYTTPLYNDPLFRQPELDPSPLAEDGEVWTQRDWVFASDGKFQPRPNENFDEYLGRLLNTFVMQDLDLQSLKEMSLQKEVQTEELEKQLKILHDESLAMRLRLAQYMVEESGGIPLHSTFRRYEIERGDTLRDVAFREYNNYEAWLALYRFNFEFLPGGPNRIKPGDVIVLPSMKKKLNLLLHQKAAEKTQ</sequence>
<reference evidence="2 3" key="1">
    <citation type="submission" date="2021-02" db="EMBL/GenBank/DDBJ databases">
        <title>Activity-based single-cell genomes from oceanic crustal fluid captures similar information to metagenomic and metatranscriptomic surveys with orders of magnitude less sampling.</title>
        <authorList>
            <person name="D'Angelo T.S."/>
            <person name="Orcutt B.N."/>
        </authorList>
    </citation>
    <scope>NUCLEOTIDE SEQUENCE [LARGE SCALE GENOMIC DNA]</scope>
    <source>
        <strain evidence="2">AH-315-G07</strain>
    </source>
</reference>
<dbReference type="EMBL" id="JAFITR010000078">
    <property type="protein sequence ID" value="MBN4067178.1"/>
    <property type="molecule type" value="Genomic_DNA"/>
</dbReference>
<feature type="signal peptide" evidence="1">
    <location>
        <begin position="1"/>
        <end position="26"/>
    </location>
</feature>
<feature type="chain" id="PRO_5047329385" description="LysM domain-containing protein" evidence="1">
    <location>
        <begin position="27"/>
        <end position="215"/>
    </location>
</feature>
<evidence type="ECO:0008006" key="4">
    <source>
        <dbReference type="Google" id="ProtNLM"/>
    </source>
</evidence>
<organism evidence="2 3">
    <name type="scientific">Simkania negevensis</name>
    <dbReference type="NCBI Taxonomy" id="83561"/>
    <lineage>
        <taxon>Bacteria</taxon>
        <taxon>Pseudomonadati</taxon>
        <taxon>Chlamydiota</taxon>
        <taxon>Chlamydiia</taxon>
        <taxon>Parachlamydiales</taxon>
        <taxon>Simkaniaceae</taxon>
        <taxon>Simkania</taxon>
    </lineage>
</organism>
<dbReference type="InterPro" id="IPR036779">
    <property type="entry name" value="LysM_dom_sf"/>
</dbReference>
<comment type="caution">
    <text evidence="2">The sequence shown here is derived from an EMBL/GenBank/DDBJ whole genome shotgun (WGS) entry which is preliminary data.</text>
</comment>
<accession>A0ABS3AU84</accession>
<gene>
    <name evidence="2" type="ORF">JYU14_03745</name>
</gene>
<proteinExistence type="predicted"/>
<dbReference type="Proteomes" id="UP000722121">
    <property type="component" value="Unassembled WGS sequence"/>
</dbReference>
<keyword evidence="3" id="KW-1185">Reference proteome</keyword>
<evidence type="ECO:0000313" key="3">
    <source>
        <dbReference type="Proteomes" id="UP000722121"/>
    </source>
</evidence>
<evidence type="ECO:0000313" key="2">
    <source>
        <dbReference type="EMBL" id="MBN4067178.1"/>
    </source>
</evidence>
<evidence type="ECO:0000256" key="1">
    <source>
        <dbReference type="SAM" id="SignalP"/>
    </source>
</evidence>
<name>A0ABS3AU84_9BACT</name>
<dbReference type="PROSITE" id="PS51257">
    <property type="entry name" value="PROKAR_LIPOPROTEIN"/>
    <property type="match status" value="1"/>
</dbReference>
<keyword evidence="1" id="KW-0732">Signal</keyword>
<dbReference type="Gene3D" id="3.10.350.10">
    <property type="entry name" value="LysM domain"/>
    <property type="match status" value="1"/>
</dbReference>
<protein>
    <recommendedName>
        <fullName evidence="4">LysM domain-containing protein</fullName>
    </recommendedName>
</protein>